<name>A0A1B7NWU0_9EURO</name>
<proteinExistence type="predicted"/>
<keyword evidence="3" id="KW-1185">Reference proteome</keyword>
<sequence>MSVDLEPAVDRWRALALSYQRLLKDNGLSSQQIREIRHSIDSQKYWQPEVQIFKQRVALHEHKMQEALRKKDKAQRQHKLQGRGLAERTRRA</sequence>
<evidence type="ECO:0000256" key="1">
    <source>
        <dbReference type="SAM" id="MobiDB-lite"/>
    </source>
</evidence>
<dbReference type="EMBL" id="LGUA01000520">
    <property type="protein sequence ID" value="OAX81226.1"/>
    <property type="molecule type" value="Genomic_DNA"/>
</dbReference>
<accession>A0A1B7NWU0</accession>
<evidence type="ECO:0000313" key="3">
    <source>
        <dbReference type="Proteomes" id="UP000091918"/>
    </source>
</evidence>
<organism evidence="2 3">
    <name type="scientific">Emergomyces africanus</name>
    <dbReference type="NCBI Taxonomy" id="1955775"/>
    <lineage>
        <taxon>Eukaryota</taxon>
        <taxon>Fungi</taxon>
        <taxon>Dikarya</taxon>
        <taxon>Ascomycota</taxon>
        <taxon>Pezizomycotina</taxon>
        <taxon>Eurotiomycetes</taxon>
        <taxon>Eurotiomycetidae</taxon>
        <taxon>Onygenales</taxon>
        <taxon>Ajellomycetaceae</taxon>
        <taxon>Emergomyces</taxon>
    </lineage>
</organism>
<comment type="caution">
    <text evidence="2">The sequence shown here is derived from an EMBL/GenBank/DDBJ whole genome shotgun (WGS) entry which is preliminary data.</text>
</comment>
<protein>
    <submittedName>
        <fullName evidence="2">Uncharacterized protein</fullName>
    </submittedName>
</protein>
<feature type="region of interest" description="Disordered" evidence="1">
    <location>
        <begin position="64"/>
        <end position="92"/>
    </location>
</feature>
<reference evidence="2 3" key="1">
    <citation type="submission" date="2015-07" db="EMBL/GenBank/DDBJ databases">
        <title>Emmonsia species relationships and genome sequence.</title>
        <authorList>
            <person name="Cuomo C.A."/>
            <person name="Schwartz I.S."/>
            <person name="Kenyon C."/>
            <person name="de Hoog G.S."/>
            <person name="Govender N.P."/>
            <person name="Botha A."/>
            <person name="Moreno L."/>
            <person name="de Vries M."/>
            <person name="Munoz J.F."/>
            <person name="Stielow J.B."/>
        </authorList>
    </citation>
    <scope>NUCLEOTIDE SEQUENCE [LARGE SCALE GENOMIC DNA]</scope>
    <source>
        <strain evidence="2 3">CBS 136260</strain>
    </source>
</reference>
<evidence type="ECO:0000313" key="2">
    <source>
        <dbReference type="EMBL" id="OAX81226.1"/>
    </source>
</evidence>
<gene>
    <name evidence="2" type="ORF">ACJ72_04428</name>
</gene>
<dbReference type="AlphaFoldDB" id="A0A1B7NWU0"/>
<feature type="compositionally biased region" description="Basic residues" evidence="1">
    <location>
        <begin position="70"/>
        <end position="81"/>
    </location>
</feature>
<dbReference type="OrthoDB" id="5145289at2759"/>
<dbReference type="Proteomes" id="UP000091918">
    <property type="component" value="Unassembled WGS sequence"/>
</dbReference>